<evidence type="ECO:0000256" key="6">
    <source>
        <dbReference type="ARBA" id="ARBA00023157"/>
    </source>
</evidence>
<dbReference type="OMA" id="SSPRDYF"/>
<dbReference type="InParanoid" id="E2BDF6"/>
<evidence type="ECO:0000256" key="1">
    <source>
        <dbReference type="ARBA" id="ARBA00000032"/>
    </source>
</evidence>
<evidence type="ECO:0000256" key="4">
    <source>
        <dbReference type="ARBA" id="ARBA00022729"/>
    </source>
</evidence>
<keyword evidence="6" id="KW-1015">Disulfide bond</keyword>
<dbReference type="CDD" id="cd07061">
    <property type="entry name" value="HP_HAP_like"/>
    <property type="match status" value="1"/>
</dbReference>
<evidence type="ECO:0000256" key="7">
    <source>
        <dbReference type="ARBA" id="ARBA00023180"/>
    </source>
</evidence>
<evidence type="ECO:0000256" key="3">
    <source>
        <dbReference type="ARBA" id="ARBA00012646"/>
    </source>
</evidence>
<sequence length="286" mass="33541">MAKIQNYACYFILLIFFSNVLANQETGFNSKYNEAGGYGRKTKLRFVSLVFRHAERTLDMRFKESYPNDPYKNMDNYPQDDGQLINAGKKRSYELGKILRRRYNNLLGEYYYQPNIYARSTSLSRSKMTLQLIMAGLYPPAYRQKWHPSLHWQPINFLYTFIYNDGLLGSFLCPTYRRKLAEVEKSPEVIEQLKQFDDLSKKLTNYTGKNISSPRDYFTLYHTFATQQALGLPLPGWTQNIFPFGALYNATIFAYNVFSYNKELIRLNGGKSENQTVYISYEISNY</sequence>
<dbReference type="GO" id="GO:0003993">
    <property type="term" value="F:acid phosphatase activity"/>
    <property type="evidence" value="ECO:0007669"/>
    <property type="project" value="UniProtKB-EC"/>
</dbReference>
<dbReference type="STRING" id="610380.E2BDF6"/>
<dbReference type="InterPro" id="IPR000560">
    <property type="entry name" value="His_Pase_clade-2"/>
</dbReference>
<dbReference type="Pfam" id="PF00328">
    <property type="entry name" value="His_Phos_2"/>
    <property type="match status" value="1"/>
</dbReference>
<dbReference type="PANTHER" id="PTHR11567:SF211">
    <property type="entry name" value="PROSTATIC ACID PHOSPHATASE"/>
    <property type="match status" value="1"/>
</dbReference>
<keyword evidence="5" id="KW-0378">Hydrolase</keyword>
<dbReference type="PANTHER" id="PTHR11567">
    <property type="entry name" value="ACID PHOSPHATASE-RELATED"/>
    <property type="match status" value="1"/>
</dbReference>
<evidence type="ECO:0000313" key="10">
    <source>
        <dbReference type="Proteomes" id="UP000008237"/>
    </source>
</evidence>
<dbReference type="Gene3D" id="3.40.50.1240">
    <property type="entry name" value="Phosphoglycerate mutase-like"/>
    <property type="match status" value="1"/>
</dbReference>
<dbReference type="AlphaFoldDB" id="E2BDF6"/>
<keyword evidence="4 8" id="KW-0732">Signal</keyword>
<protein>
    <recommendedName>
        <fullName evidence="3">acid phosphatase</fullName>
        <ecNumber evidence="3">3.1.3.2</ecNumber>
    </recommendedName>
</protein>
<gene>
    <name evidence="9" type="ORF">EAI_15353</name>
</gene>
<dbReference type="EMBL" id="GL447620">
    <property type="protein sequence ID" value="EFN86268.1"/>
    <property type="molecule type" value="Genomic_DNA"/>
</dbReference>
<evidence type="ECO:0000313" key="9">
    <source>
        <dbReference type="EMBL" id="EFN86268.1"/>
    </source>
</evidence>
<dbReference type="SUPFAM" id="SSF53254">
    <property type="entry name" value="Phosphoglycerate mutase-like"/>
    <property type="match status" value="1"/>
</dbReference>
<evidence type="ECO:0000256" key="8">
    <source>
        <dbReference type="SAM" id="SignalP"/>
    </source>
</evidence>
<reference evidence="9 10" key="1">
    <citation type="journal article" date="2010" name="Science">
        <title>Genomic comparison of the ants Camponotus floridanus and Harpegnathos saltator.</title>
        <authorList>
            <person name="Bonasio R."/>
            <person name="Zhang G."/>
            <person name="Ye C."/>
            <person name="Mutti N.S."/>
            <person name="Fang X."/>
            <person name="Qin N."/>
            <person name="Donahue G."/>
            <person name="Yang P."/>
            <person name="Li Q."/>
            <person name="Li C."/>
            <person name="Zhang P."/>
            <person name="Huang Z."/>
            <person name="Berger S.L."/>
            <person name="Reinberg D."/>
            <person name="Wang J."/>
            <person name="Liebig J."/>
        </authorList>
    </citation>
    <scope>NUCLEOTIDE SEQUENCE [LARGE SCALE GENOMIC DNA]</scope>
    <source>
        <strain evidence="9 10">R22 G/1</strain>
    </source>
</reference>
<organism evidence="10">
    <name type="scientific">Harpegnathos saltator</name>
    <name type="common">Jerdon's jumping ant</name>
    <dbReference type="NCBI Taxonomy" id="610380"/>
    <lineage>
        <taxon>Eukaryota</taxon>
        <taxon>Metazoa</taxon>
        <taxon>Ecdysozoa</taxon>
        <taxon>Arthropoda</taxon>
        <taxon>Hexapoda</taxon>
        <taxon>Insecta</taxon>
        <taxon>Pterygota</taxon>
        <taxon>Neoptera</taxon>
        <taxon>Endopterygota</taxon>
        <taxon>Hymenoptera</taxon>
        <taxon>Apocrita</taxon>
        <taxon>Aculeata</taxon>
        <taxon>Formicoidea</taxon>
        <taxon>Formicidae</taxon>
        <taxon>Ponerinae</taxon>
        <taxon>Ponerini</taxon>
        <taxon>Harpegnathos</taxon>
    </lineage>
</organism>
<feature type="chain" id="PRO_5003157763" description="acid phosphatase" evidence="8">
    <location>
        <begin position="23"/>
        <end position="286"/>
    </location>
</feature>
<dbReference type="Proteomes" id="UP000008237">
    <property type="component" value="Unassembled WGS sequence"/>
</dbReference>
<accession>E2BDF6</accession>
<dbReference type="EC" id="3.1.3.2" evidence="3"/>
<evidence type="ECO:0000256" key="5">
    <source>
        <dbReference type="ARBA" id="ARBA00022801"/>
    </source>
</evidence>
<dbReference type="InterPro" id="IPR050645">
    <property type="entry name" value="Histidine_acid_phosphatase"/>
</dbReference>
<comment type="catalytic activity">
    <reaction evidence="1">
        <text>a phosphate monoester + H2O = an alcohol + phosphate</text>
        <dbReference type="Rhea" id="RHEA:15017"/>
        <dbReference type="ChEBI" id="CHEBI:15377"/>
        <dbReference type="ChEBI" id="CHEBI:30879"/>
        <dbReference type="ChEBI" id="CHEBI:43474"/>
        <dbReference type="ChEBI" id="CHEBI:67140"/>
        <dbReference type="EC" id="3.1.3.2"/>
    </reaction>
</comment>
<keyword evidence="10" id="KW-1185">Reference proteome</keyword>
<evidence type="ECO:0000256" key="2">
    <source>
        <dbReference type="ARBA" id="ARBA00005375"/>
    </source>
</evidence>
<proteinExistence type="inferred from homology"/>
<name>E2BDF6_HARSA</name>
<feature type="signal peptide" evidence="8">
    <location>
        <begin position="1"/>
        <end position="22"/>
    </location>
</feature>
<dbReference type="OrthoDB" id="10257284at2759"/>
<keyword evidence="7" id="KW-0325">Glycoprotein</keyword>
<comment type="similarity">
    <text evidence="2">Belongs to the histidine acid phosphatase family.</text>
</comment>
<dbReference type="InterPro" id="IPR029033">
    <property type="entry name" value="His_PPase_superfam"/>
</dbReference>